<organism evidence="2">
    <name type="scientific">Tanacetum cinerariifolium</name>
    <name type="common">Dalmatian daisy</name>
    <name type="synonym">Chrysanthemum cinerariifolium</name>
    <dbReference type="NCBI Taxonomy" id="118510"/>
    <lineage>
        <taxon>Eukaryota</taxon>
        <taxon>Viridiplantae</taxon>
        <taxon>Streptophyta</taxon>
        <taxon>Embryophyta</taxon>
        <taxon>Tracheophyta</taxon>
        <taxon>Spermatophyta</taxon>
        <taxon>Magnoliopsida</taxon>
        <taxon>eudicotyledons</taxon>
        <taxon>Gunneridae</taxon>
        <taxon>Pentapetalae</taxon>
        <taxon>asterids</taxon>
        <taxon>campanulids</taxon>
        <taxon>Asterales</taxon>
        <taxon>Asteraceae</taxon>
        <taxon>Asteroideae</taxon>
        <taxon>Anthemideae</taxon>
        <taxon>Anthemidinae</taxon>
        <taxon>Tanacetum</taxon>
    </lineage>
</organism>
<feature type="non-terminal residue" evidence="2">
    <location>
        <position position="1"/>
    </location>
</feature>
<dbReference type="AlphaFoldDB" id="A0A699ILY0"/>
<dbReference type="EMBL" id="BKCJ010301480">
    <property type="protein sequence ID" value="GEZ61997.1"/>
    <property type="molecule type" value="Genomic_DNA"/>
</dbReference>
<keyword evidence="2" id="KW-0371">Homeobox</keyword>
<accession>A0A699ILY0</accession>
<dbReference type="GO" id="GO:0003677">
    <property type="term" value="F:DNA binding"/>
    <property type="evidence" value="ECO:0007669"/>
    <property type="project" value="UniProtKB-KW"/>
</dbReference>
<reference evidence="2" key="1">
    <citation type="journal article" date="2019" name="Sci. Rep.">
        <title>Draft genome of Tanacetum cinerariifolium, the natural source of mosquito coil.</title>
        <authorList>
            <person name="Yamashiro T."/>
            <person name="Shiraishi A."/>
            <person name="Satake H."/>
            <person name="Nakayama K."/>
        </authorList>
    </citation>
    <scope>NUCLEOTIDE SEQUENCE</scope>
</reference>
<comment type="caution">
    <text evidence="2">The sequence shown here is derived from an EMBL/GenBank/DDBJ whole genome shotgun (WGS) entry which is preliminary data.</text>
</comment>
<evidence type="ECO:0000256" key="1">
    <source>
        <dbReference type="SAM" id="MobiDB-lite"/>
    </source>
</evidence>
<feature type="region of interest" description="Disordered" evidence="1">
    <location>
        <begin position="1"/>
        <end position="78"/>
    </location>
</feature>
<keyword evidence="2" id="KW-0238">DNA-binding</keyword>
<feature type="compositionally biased region" description="Basic and acidic residues" evidence="1">
    <location>
        <begin position="9"/>
        <end position="30"/>
    </location>
</feature>
<name>A0A699ILY0_TANCI</name>
<protein>
    <submittedName>
        <fullName evidence="2">Homeodomain-like protein</fullName>
    </submittedName>
</protein>
<gene>
    <name evidence="2" type="ORF">Tci_533970</name>
</gene>
<sequence length="108" mass="12339">FPHVTTEFGHGESGTEVKVERNEKPKEKENGGVGSRRQGTRNRPPTAKALEAIANGLLTKDSKKKGKEDNVTRPRKRTYSRAHKVFRTYLPASPWDVFRYPSGYLRRQ</sequence>
<evidence type="ECO:0000313" key="2">
    <source>
        <dbReference type="EMBL" id="GEZ61997.1"/>
    </source>
</evidence>
<proteinExistence type="predicted"/>